<name>A0A0U1L585_9FIRM</name>
<dbReference type="FunFam" id="1.10.600.10:FF:000001">
    <property type="entry name" value="Geranylgeranyl diphosphate synthase"/>
    <property type="match status" value="1"/>
</dbReference>
<evidence type="ECO:0000313" key="14">
    <source>
        <dbReference type="Proteomes" id="UP000049855"/>
    </source>
</evidence>
<dbReference type="InterPro" id="IPR008949">
    <property type="entry name" value="Isoprenoid_synthase_dom_sf"/>
</dbReference>
<dbReference type="EC" id="2.5.1.10" evidence="3"/>
<dbReference type="Gene3D" id="1.10.600.10">
    <property type="entry name" value="Farnesyl Diphosphate Synthase"/>
    <property type="match status" value="1"/>
</dbReference>
<evidence type="ECO:0000256" key="7">
    <source>
        <dbReference type="ARBA" id="ARBA00022842"/>
    </source>
</evidence>
<comment type="catalytic activity">
    <reaction evidence="11">
        <text>isopentenyl diphosphate + (2E)-geranyl diphosphate = (2E,6E)-farnesyl diphosphate + diphosphate</text>
        <dbReference type="Rhea" id="RHEA:19361"/>
        <dbReference type="ChEBI" id="CHEBI:33019"/>
        <dbReference type="ChEBI" id="CHEBI:58057"/>
        <dbReference type="ChEBI" id="CHEBI:128769"/>
        <dbReference type="ChEBI" id="CHEBI:175763"/>
        <dbReference type="EC" id="2.5.1.10"/>
    </reaction>
</comment>
<dbReference type="GO" id="GO:0046872">
    <property type="term" value="F:metal ion binding"/>
    <property type="evidence" value="ECO:0007669"/>
    <property type="project" value="UniProtKB-KW"/>
</dbReference>
<keyword evidence="8" id="KW-0414">Isoprene biosynthesis</keyword>
<evidence type="ECO:0000256" key="6">
    <source>
        <dbReference type="ARBA" id="ARBA00022723"/>
    </source>
</evidence>
<keyword evidence="5 12" id="KW-0808">Transferase</keyword>
<evidence type="ECO:0000313" key="13">
    <source>
        <dbReference type="EMBL" id="CQR74064.1"/>
    </source>
</evidence>
<reference evidence="14" key="1">
    <citation type="submission" date="2015-03" db="EMBL/GenBank/DDBJ databases">
        <authorList>
            <person name="Nijsse Bart"/>
        </authorList>
    </citation>
    <scope>NUCLEOTIDE SEQUENCE [LARGE SCALE GENOMIC DNA]</scope>
</reference>
<keyword evidence="6" id="KW-0479">Metal-binding</keyword>
<evidence type="ECO:0000256" key="3">
    <source>
        <dbReference type="ARBA" id="ARBA00012439"/>
    </source>
</evidence>
<evidence type="ECO:0000256" key="9">
    <source>
        <dbReference type="ARBA" id="ARBA00032380"/>
    </source>
</evidence>
<protein>
    <recommendedName>
        <fullName evidence="4">Farnesyl diphosphate synthase</fullName>
        <ecNumber evidence="3">2.5.1.10</ecNumber>
    </recommendedName>
    <alternativeName>
        <fullName evidence="10">(2E,6E)-farnesyl diphosphate synthase</fullName>
    </alternativeName>
    <alternativeName>
        <fullName evidence="9">Geranyltranstransferase</fullName>
    </alternativeName>
</protein>
<dbReference type="PROSITE" id="PS00723">
    <property type="entry name" value="POLYPRENYL_SYNTHASE_1"/>
    <property type="match status" value="1"/>
</dbReference>
<dbReference type="PROSITE" id="PS00444">
    <property type="entry name" value="POLYPRENYL_SYNTHASE_2"/>
    <property type="match status" value="1"/>
</dbReference>
<dbReference type="CDD" id="cd00685">
    <property type="entry name" value="Trans_IPPS_HT"/>
    <property type="match status" value="1"/>
</dbReference>
<evidence type="ECO:0000256" key="11">
    <source>
        <dbReference type="ARBA" id="ARBA00049399"/>
    </source>
</evidence>
<keyword evidence="7" id="KW-0460">Magnesium</keyword>
<dbReference type="SFLD" id="SFLDS00005">
    <property type="entry name" value="Isoprenoid_Synthase_Type_I"/>
    <property type="match status" value="1"/>
</dbReference>
<sequence>MTAETLGQYCQQKIELIDAALSQYIPVDSYQPTIYEAMRYSLLAGGKRLRPLMLMAAADAVGGKGSDYLPVACGLEMIHTYSLIHDDLPAMDNDDYRRGKLTNHKVYGDGMAVLAGDGLLTVAFGTMLSQTEVEPQILIQVVNEIAAAAGPAGMVGGQAIDLISEGQTIDAKTLQYIHQAKTGALFKAALRSGALLAGGSQEQLTALTNYALQFGLAFQITDDILDVVGTQDKIGKPVGSDVKNHKATYVTLYTLAGAKQLAQQTVNEALSSLRGFGPEAAILRELVEHLINREA</sequence>
<evidence type="ECO:0000256" key="4">
    <source>
        <dbReference type="ARBA" id="ARBA00015100"/>
    </source>
</evidence>
<dbReference type="PANTHER" id="PTHR43281:SF1">
    <property type="entry name" value="FARNESYL DIPHOSPHATE SYNTHASE"/>
    <property type="match status" value="1"/>
</dbReference>
<dbReference type="SUPFAM" id="SSF48576">
    <property type="entry name" value="Terpenoid synthases"/>
    <property type="match status" value="1"/>
</dbReference>
<dbReference type="PANTHER" id="PTHR43281">
    <property type="entry name" value="FARNESYL DIPHOSPHATE SYNTHASE"/>
    <property type="match status" value="1"/>
</dbReference>
<proteinExistence type="inferred from homology"/>
<dbReference type="InterPro" id="IPR000092">
    <property type="entry name" value="Polyprenyl_synt"/>
</dbReference>
<accession>A0A0U1L585</accession>
<comment type="cofactor">
    <cofactor evidence="1">
        <name>Mg(2+)</name>
        <dbReference type="ChEBI" id="CHEBI:18420"/>
    </cofactor>
</comment>
<evidence type="ECO:0000256" key="12">
    <source>
        <dbReference type="RuleBase" id="RU004466"/>
    </source>
</evidence>
<dbReference type="SFLD" id="SFLDG01017">
    <property type="entry name" value="Polyprenyl_Transferase_Like"/>
    <property type="match status" value="1"/>
</dbReference>
<dbReference type="GO" id="GO:0004337">
    <property type="term" value="F:(2E,6E)-farnesyl diphosphate synthase activity"/>
    <property type="evidence" value="ECO:0007669"/>
    <property type="project" value="UniProtKB-EC"/>
</dbReference>
<evidence type="ECO:0000256" key="2">
    <source>
        <dbReference type="ARBA" id="ARBA00006706"/>
    </source>
</evidence>
<evidence type="ECO:0000256" key="10">
    <source>
        <dbReference type="ARBA" id="ARBA00032873"/>
    </source>
</evidence>
<dbReference type="InterPro" id="IPR033749">
    <property type="entry name" value="Polyprenyl_synt_CS"/>
</dbReference>
<dbReference type="NCBIfam" id="NF045485">
    <property type="entry name" value="FPPsyn"/>
    <property type="match status" value="1"/>
</dbReference>
<dbReference type="GO" id="GO:0016114">
    <property type="term" value="P:terpenoid biosynthetic process"/>
    <property type="evidence" value="ECO:0007669"/>
    <property type="project" value="UniProtKB-ARBA"/>
</dbReference>
<dbReference type="RefSeq" id="WP_021170066.1">
    <property type="nucleotide sequence ID" value="NZ_CTRP01000014.1"/>
</dbReference>
<dbReference type="Pfam" id="PF00348">
    <property type="entry name" value="polyprenyl_synt"/>
    <property type="match status" value="1"/>
</dbReference>
<evidence type="ECO:0000256" key="1">
    <source>
        <dbReference type="ARBA" id="ARBA00001946"/>
    </source>
</evidence>
<evidence type="ECO:0000256" key="8">
    <source>
        <dbReference type="ARBA" id="ARBA00023229"/>
    </source>
</evidence>
<evidence type="ECO:0000256" key="5">
    <source>
        <dbReference type="ARBA" id="ARBA00022679"/>
    </source>
</evidence>
<gene>
    <name evidence="13" type="ORF">SpAn4DRAFT_0526</name>
</gene>
<dbReference type="InterPro" id="IPR053378">
    <property type="entry name" value="Prenyl_diphosphate_synthase"/>
</dbReference>
<dbReference type="EMBL" id="CTRP01000014">
    <property type="protein sequence ID" value="CQR74064.1"/>
    <property type="molecule type" value="Genomic_DNA"/>
</dbReference>
<dbReference type="AlphaFoldDB" id="A0A0U1L585"/>
<organism evidence="13 14">
    <name type="scientific">Sporomusa ovata</name>
    <dbReference type="NCBI Taxonomy" id="2378"/>
    <lineage>
        <taxon>Bacteria</taxon>
        <taxon>Bacillati</taxon>
        <taxon>Bacillota</taxon>
        <taxon>Negativicutes</taxon>
        <taxon>Selenomonadales</taxon>
        <taxon>Sporomusaceae</taxon>
        <taxon>Sporomusa</taxon>
    </lineage>
</organism>
<dbReference type="Proteomes" id="UP000049855">
    <property type="component" value="Unassembled WGS sequence"/>
</dbReference>
<dbReference type="GO" id="GO:0005737">
    <property type="term" value="C:cytoplasm"/>
    <property type="evidence" value="ECO:0007669"/>
    <property type="project" value="UniProtKB-ARBA"/>
</dbReference>
<comment type="similarity">
    <text evidence="2 12">Belongs to the FPP/GGPP synthase family.</text>
</comment>
<keyword evidence="14" id="KW-1185">Reference proteome</keyword>